<keyword evidence="1" id="KW-1133">Transmembrane helix</keyword>
<dbReference type="Proteomes" id="UP000193642">
    <property type="component" value="Unassembled WGS sequence"/>
</dbReference>
<evidence type="ECO:0000256" key="1">
    <source>
        <dbReference type="SAM" id="Phobius"/>
    </source>
</evidence>
<organism evidence="2 3">
    <name type="scientific">Rhizoclosmatium globosum</name>
    <dbReference type="NCBI Taxonomy" id="329046"/>
    <lineage>
        <taxon>Eukaryota</taxon>
        <taxon>Fungi</taxon>
        <taxon>Fungi incertae sedis</taxon>
        <taxon>Chytridiomycota</taxon>
        <taxon>Chytridiomycota incertae sedis</taxon>
        <taxon>Chytridiomycetes</taxon>
        <taxon>Chytridiales</taxon>
        <taxon>Chytriomycetaceae</taxon>
        <taxon>Rhizoclosmatium</taxon>
    </lineage>
</organism>
<dbReference type="PANTHER" id="PTHR28523:SF1">
    <property type="entry name" value="CYTOCHROME C OXIDASE ASSEMBLY FACTOR 1"/>
    <property type="match status" value="1"/>
</dbReference>
<dbReference type="EMBL" id="MCGO01000082">
    <property type="protein sequence ID" value="ORY30449.1"/>
    <property type="molecule type" value="Genomic_DNA"/>
</dbReference>
<proteinExistence type="predicted"/>
<keyword evidence="1" id="KW-0812">Transmembrane</keyword>
<dbReference type="InterPro" id="IPR042432">
    <property type="entry name" value="Coa1_fungi"/>
</dbReference>
<feature type="transmembrane region" description="Helical" evidence="1">
    <location>
        <begin position="12"/>
        <end position="32"/>
    </location>
</feature>
<dbReference type="AlphaFoldDB" id="A0A1Y2B6I2"/>
<evidence type="ECO:0000313" key="3">
    <source>
        <dbReference type="Proteomes" id="UP000193642"/>
    </source>
</evidence>
<reference evidence="2 3" key="1">
    <citation type="submission" date="2016-07" db="EMBL/GenBank/DDBJ databases">
        <title>Pervasive Adenine N6-methylation of Active Genes in Fungi.</title>
        <authorList>
            <consortium name="DOE Joint Genome Institute"/>
            <person name="Mondo S.J."/>
            <person name="Dannebaum R.O."/>
            <person name="Kuo R.C."/>
            <person name="Labutti K."/>
            <person name="Haridas S."/>
            <person name="Kuo A."/>
            <person name="Salamov A."/>
            <person name="Ahrendt S.R."/>
            <person name="Lipzen A."/>
            <person name="Sullivan W."/>
            <person name="Andreopoulos W.B."/>
            <person name="Clum A."/>
            <person name="Lindquist E."/>
            <person name="Daum C."/>
            <person name="Ramamoorthy G.K."/>
            <person name="Gryganskyi A."/>
            <person name="Culley D."/>
            <person name="Magnuson J.K."/>
            <person name="James T.Y."/>
            <person name="O'Malley M.A."/>
            <person name="Stajich J.E."/>
            <person name="Spatafora J.W."/>
            <person name="Visel A."/>
            <person name="Grigoriev I.V."/>
        </authorList>
    </citation>
    <scope>NUCLEOTIDE SEQUENCE [LARGE SCALE GENOMIC DNA]</scope>
    <source>
        <strain evidence="2 3">JEL800</strain>
    </source>
</reference>
<gene>
    <name evidence="2" type="ORF">BCR33DRAFT_685352</name>
</gene>
<comment type="caution">
    <text evidence="2">The sequence shown here is derived from an EMBL/GenBank/DDBJ whole genome shotgun (WGS) entry which is preliminary data.</text>
</comment>
<dbReference type="OrthoDB" id="2100652at2759"/>
<dbReference type="Pfam" id="PF08695">
    <property type="entry name" value="Coa1"/>
    <property type="match status" value="1"/>
</dbReference>
<dbReference type="PANTHER" id="PTHR28523">
    <property type="entry name" value="CYTOCHROME C OXIDASE ASSEMBLY FACTOR 1"/>
    <property type="match status" value="1"/>
</dbReference>
<dbReference type="GO" id="GO:0033617">
    <property type="term" value="P:mitochondrial respiratory chain complex IV assembly"/>
    <property type="evidence" value="ECO:0007669"/>
    <property type="project" value="InterPro"/>
</dbReference>
<evidence type="ECO:0000313" key="2">
    <source>
        <dbReference type="EMBL" id="ORY30449.1"/>
    </source>
</evidence>
<dbReference type="InterPro" id="IPR014807">
    <property type="entry name" value="Coa1"/>
</dbReference>
<accession>A0A1Y2B6I2</accession>
<sequence>MSSTLTIQKLRPYAPYIFFGSLGLGFAWRTIYNSEIANLETNPVVKGAVYKLRHDQEIKRILGDDIGVMQRAATTGWFNMFKGQADVQFKVKGTIGEALVRIKGERTAAKDVWNLSVFEVEPVNTNEPIINYA</sequence>
<keyword evidence="1" id="KW-0472">Membrane</keyword>
<keyword evidence="3" id="KW-1185">Reference proteome</keyword>
<protein>
    <submittedName>
        <fullName evidence="2">Uncharacterized protein</fullName>
    </submittedName>
</protein>
<dbReference type="GO" id="GO:0005743">
    <property type="term" value="C:mitochondrial inner membrane"/>
    <property type="evidence" value="ECO:0007669"/>
    <property type="project" value="TreeGrafter"/>
</dbReference>
<name>A0A1Y2B6I2_9FUNG</name>